<dbReference type="PANTHER" id="PTHR23305:SF18">
    <property type="entry name" value="OBG-TYPE G DOMAIN-CONTAINING PROTEIN"/>
    <property type="match status" value="1"/>
</dbReference>
<evidence type="ECO:0000256" key="4">
    <source>
        <dbReference type="ARBA" id="ARBA00022840"/>
    </source>
</evidence>
<dbReference type="InterPro" id="IPR004396">
    <property type="entry name" value="ATPase_YchF/OLA1"/>
</dbReference>
<dbReference type="InterPro" id="IPR004095">
    <property type="entry name" value="TGS"/>
</dbReference>
<evidence type="ECO:0000256" key="3">
    <source>
        <dbReference type="ARBA" id="ARBA00022741"/>
    </source>
</evidence>
<dbReference type="Gene3D" id="3.40.50.300">
    <property type="entry name" value="P-loop containing nucleotide triphosphate hydrolases"/>
    <property type="match status" value="1"/>
</dbReference>
<reference evidence="9" key="1">
    <citation type="journal article" date="2021" name="PeerJ">
        <title>Extensive microbial diversity within the chicken gut microbiome revealed by metagenomics and culture.</title>
        <authorList>
            <person name="Gilroy R."/>
            <person name="Ravi A."/>
            <person name="Getino M."/>
            <person name="Pursley I."/>
            <person name="Horton D.L."/>
            <person name="Alikhan N.F."/>
            <person name="Baker D."/>
            <person name="Gharbi K."/>
            <person name="Hall N."/>
            <person name="Watson M."/>
            <person name="Adriaenssens E.M."/>
            <person name="Foster-Nyarko E."/>
            <person name="Jarju S."/>
            <person name="Secka A."/>
            <person name="Antonio M."/>
            <person name="Oren A."/>
            <person name="Chaudhuri R.R."/>
            <person name="La Ragione R."/>
            <person name="Hildebrand F."/>
            <person name="Pallen M.J."/>
        </authorList>
    </citation>
    <scope>NUCLEOTIDE SEQUENCE</scope>
    <source>
        <strain evidence="9">CHK33-7979</strain>
    </source>
</reference>
<dbReference type="InterPro" id="IPR012675">
    <property type="entry name" value="Beta-grasp_dom_sf"/>
</dbReference>
<dbReference type="FunFam" id="3.10.20.30:FF:000001">
    <property type="entry name" value="Ribosome-binding ATPase YchF"/>
    <property type="match status" value="1"/>
</dbReference>
<keyword evidence="5" id="KW-0460">Magnesium</keyword>
<name>A0A9D2CEH6_9FIRM</name>
<dbReference type="InterPro" id="IPR013029">
    <property type="entry name" value="YchF_C"/>
</dbReference>
<dbReference type="Gene3D" id="1.10.150.300">
    <property type="entry name" value="TGS-like domain"/>
    <property type="match status" value="1"/>
</dbReference>
<proteinExistence type="inferred from homology"/>
<dbReference type="SUPFAM" id="SSF81271">
    <property type="entry name" value="TGS-like"/>
    <property type="match status" value="1"/>
</dbReference>
<protein>
    <recommendedName>
        <fullName evidence="6">Ribosome-binding ATPase YchF</fullName>
    </recommendedName>
</protein>
<evidence type="ECO:0000256" key="2">
    <source>
        <dbReference type="ARBA" id="ARBA00022723"/>
    </source>
</evidence>
<dbReference type="SUPFAM" id="SSF52540">
    <property type="entry name" value="P-loop containing nucleoside triphosphate hydrolases"/>
    <property type="match status" value="1"/>
</dbReference>
<dbReference type="PROSITE" id="PS51880">
    <property type="entry name" value="TGS"/>
    <property type="match status" value="1"/>
</dbReference>
<gene>
    <name evidence="6 9" type="primary">ychF</name>
    <name evidence="9" type="ORF">H9826_05945</name>
</gene>
<keyword evidence="2" id="KW-0479">Metal-binding</keyword>
<keyword evidence="4 6" id="KW-0067">ATP-binding</keyword>
<comment type="caution">
    <text evidence="9">The sequence shown here is derived from an EMBL/GenBank/DDBJ whole genome shotgun (WGS) entry which is preliminary data.</text>
</comment>
<dbReference type="InterPro" id="IPR012676">
    <property type="entry name" value="TGS-like"/>
</dbReference>
<dbReference type="GO" id="GO:0016887">
    <property type="term" value="F:ATP hydrolysis activity"/>
    <property type="evidence" value="ECO:0007669"/>
    <property type="project" value="UniProtKB-UniRule"/>
</dbReference>
<dbReference type="AlphaFoldDB" id="A0A9D2CEH6"/>
<dbReference type="CDD" id="cd04867">
    <property type="entry name" value="TGS_YchF_OLA1"/>
    <property type="match status" value="1"/>
</dbReference>
<evidence type="ECO:0000259" key="8">
    <source>
        <dbReference type="PROSITE" id="PS51880"/>
    </source>
</evidence>
<feature type="binding site" evidence="6">
    <location>
        <begin position="10"/>
        <end position="15"/>
    </location>
    <ligand>
        <name>ATP</name>
        <dbReference type="ChEBI" id="CHEBI:30616"/>
    </ligand>
</feature>
<dbReference type="GO" id="GO:0005737">
    <property type="term" value="C:cytoplasm"/>
    <property type="evidence" value="ECO:0007669"/>
    <property type="project" value="TreeGrafter"/>
</dbReference>
<dbReference type="GO" id="GO:0005525">
    <property type="term" value="F:GTP binding"/>
    <property type="evidence" value="ECO:0007669"/>
    <property type="project" value="InterPro"/>
</dbReference>
<dbReference type="InterPro" id="IPR006073">
    <property type="entry name" value="GTP-bd"/>
</dbReference>
<dbReference type="Pfam" id="PF06071">
    <property type="entry name" value="YchF-GTPase_C"/>
    <property type="match status" value="1"/>
</dbReference>
<reference evidence="9" key="2">
    <citation type="submission" date="2021-04" db="EMBL/GenBank/DDBJ databases">
        <authorList>
            <person name="Gilroy R."/>
        </authorList>
    </citation>
    <scope>NUCLEOTIDE SEQUENCE</scope>
    <source>
        <strain evidence="9">CHK33-7979</strain>
    </source>
</reference>
<keyword evidence="3 6" id="KW-0547">Nucleotide-binding</keyword>
<comment type="function">
    <text evidence="6">ATPase that binds to both the 70S ribosome and the 50S ribosomal subunit in a nucleotide-independent manner.</text>
</comment>
<evidence type="ECO:0000256" key="5">
    <source>
        <dbReference type="ARBA" id="ARBA00022842"/>
    </source>
</evidence>
<comment type="similarity">
    <text evidence="6">Belongs to the TRAFAC class OBG-HflX-like GTPase superfamily. OBG GTPase family. YchF/OLA1 subfamily.</text>
</comment>
<evidence type="ECO:0000256" key="6">
    <source>
        <dbReference type="HAMAP-Rule" id="MF_00944"/>
    </source>
</evidence>
<evidence type="ECO:0000313" key="9">
    <source>
        <dbReference type="EMBL" id="HIY73499.1"/>
    </source>
</evidence>
<evidence type="ECO:0000259" key="7">
    <source>
        <dbReference type="PROSITE" id="PS51710"/>
    </source>
</evidence>
<sequence length="364" mass="39718">MKLGIVGLPNVGKSTLFNAITNAGAESANYPFCTIDPNVGMVAVPDSRLDWLSELYHPKKTTPAVIEFVDIAGLVKGASKGEGLGNKFLSNIRATDAIVHVIRCFDDPNVIHVEGSTDPLRDIEIIDIELIMADMEMVQRRMDKCAKMGKTGDKKAAHEAQVLQGLMDWLNEGKSARSYQCDEDDAALIAQSELLSLKPVIYAANLDEAGFSDYQNVAYYQQVAEVAAEEGAQVIPVCAQLEAEIAQLESDEKAMFLEDLGISESGLDRLIKASYALLGLISYLTSGEDECRAWTIRKGTKAPQAAGKIHSDFERGFIRAEVVSFEDLKANGSMNAAKEKGLVRSEGKEYVVQDGDIILFRFNV</sequence>
<feature type="domain" description="TGS" evidence="8">
    <location>
        <begin position="279"/>
        <end position="362"/>
    </location>
</feature>
<organism evidence="9 10">
    <name type="scientific">Candidatus Intestinimonas merdavium</name>
    <dbReference type="NCBI Taxonomy" id="2838622"/>
    <lineage>
        <taxon>Bacteria</taxon>
        <taxon>Bacillati</taxon>
        <taxon>Bacillota</taxon>
        <taxon>Clostridia</taxon>
        <taxon>Eubacteriales</taxon>
        <taxon>Intestinimonas</taxon>
    </lineage>
</organism>
<dbReference type="InterPro" id="IPR023192">
    <property type="entry name" value="TGS-like_dom_sf"/>
</dbReference>
<dbReference type="Gene3D" id="3.10.20.30">
    <property type="match status" value="1"/>
</dbReference>
<dbReference type="InterPro" id="IPR031167">
    <property type="entry name" value="G_OBG"/>
</dbReference>
<dbReference type="PIRSF" id="PIRSF006641">
    <property type="entry name" value="CHP00092"/>
    <property type="match status" value="1"/>
</dbReference>
<feature type="domain" description="OBG-type G" evidence="7">
    <location>
        <begin position="1"/>
        <end position="257"/>
    </location>
</feature>
<dbReference type="CDD" id="cd01900">
    <property type="entry name" value="YchF"/>
    <property type="match status" value="1"/>
</dbReference>
<comment type="cofactor">
    <cofactor evidence="1">
        <name>Mg(2+)</name>
        <dbReference type="ChEBI" id="CHEBI:18420"/>
    </cofactor>
</comment>
<dbReference type="Pfam" id="PF01926">
    <property type="entry name" value="MMR_HSR1"/>
    <property type="match status" value="1"/>
</dbReference>
<dbReference type="EMBL" id="DXCX01000059">
    <property type="protein sequence ID" value="HIY73499.1"/>
    <property type="molecule type" value="Genomic_DNA"/>
</dbReference>
<evidence type="ECO:0000313" key="10">
    <source>
        <dbReference type="Proteomes" id="UP000886824"/>
    </source>
</evidence>
<evidence type="ECO:0000256" key="1">
    <source>
        <dbReference type="ARBA" id="ARBA00001946"/>
    </source>
</evidence>
<dbReference type="PANTHER" id="PTHR23305">
    <property type="entry name" value="OBG GTPASE FAMILY"/>
    <property type="match status" value="1"/>
</dbReference>
<dbReference type="InterPro" id="IPR027417">
    <property type="entry name" value="P-loop_NTPase"/>
</dbReference>
<accession>A0A9D2CEH6</accession>
<dbReference type="FunFam" id="1.10.150.300:FF:000004">
    <property type="entry name" value="Ribosome-binding ATPase YchF"/>
    <property type="match status" value="1"/>
</dbReference>
<dbReference type="PRINTS" id="PR00326">
    <property type="entry name" value="GTP1OBG"/>
</dbReference>
<dbReference type="HAMAP" id="MF_00944">
    <property type="entry name" value="YchF_OLA1_ATPase"/>
    <property type="match status" value="1"/>
</dbReference>
<dbReference type="Proteomes" id="UP000886824">
    <property type="component" value="Unassembled WGS sequence"/>
</dbReference>
<dbReference type="GO" id="GO:0005524">
    <property type="term" value="F:ATP binding"/>
    <property type="evidence" value="ECO:0007669"/>
    <property type="project" value="UniProtKB-UniRule"/>
</dbReference>
<dbReference type="GO" id="GO:0046872">
    <property type="term" value="F:metal ion binding"/>
    <property type="evidence" value="ECO:0007669"/>
    <property type="project" value="UniProtKB-KW"/>
</dbReference>
<dbReference type="PROSITE" id="PS51710">
    <property type="entry name" value="G_OBG"/>
    <property type="match status" value="1"/>
</dbReference>
<dbReference type="NCBIfam" id="TIGR00092">
    <property type="entry name" value="redox-regulated ATPase YchF"/>
    <property type="match status" value="1"/>
</dbReference>
<dbReference type="GO" id="GO:0043023">
    <property type="term" value="F:ribosomal large subunit binding"/>
    <property type="evidence" value="ECO:0007669"/>
    <property type="project" value="UniProtKB-UniRule"/>
</dbReference>
<dbReference type="InterPro" id="IPR041706">
    <property type="entry name" value="YchF_N"/>
</dbReference>